<dbReference type="EMBL" id="CM029051">
    <property type="protein sequence ID" value="KAG2561624.1"/>
    <property type="molecule type" value="Genomic_DNA"/>
</dbReference>
<protein>
    <recommendedName>
        <fullName evidence="3">non-specific serine/threonine protein kinase</fullName>
        <ecNumber evidence="3">2.7.11.1</ecNumber>
    </recommendedName>
</protein>
<evidence type="ECO:0000256" key="18">
    <source>
        <dbReference type="SAM" id="Phobius"/>
    </source>
</evidence>
<dbReference type="EC" id="2.7.11.1" evidence="3"/>
<dbReference type="Pfam" id="PF13855">
    <property type="entry name" value="LRR_8"/>
    <property type="match status" value="3"/>
</dbReference>
<keyword evidence="11 17" id="KW-0547">Nucleotide-binding</keyword>
<proteinExistence type="inferred from homology"/>
<evidence type="ECO:0000256" key="4">
    <source>
        <dbReference type="ARBA" id="ARBA00022475"/>
    </source>
</evidence>
<dbReference type="SUPFAM" id="SSF56112">
    <property type="entry name" value="Protein kinase-like (PK-like)"/>
    <property type="match status" value="1"/>
</dbReference>
<keyword evidence="10" id="KW-0677">Repeat</keyword>
<keyword evidence="12" id="KW-0418">Kinase</keyword>
<reference evidence="21" key="1">
    <citation type="submission" date="2020-05" db="EMBL/GenBank/DDBJ databases">
        <title>WGS assembly of Panicum virgatum.</title>
        <authorList>
            <person name="Lovell J.T."/>
            <person name="Jenkins J."/>
            <person name="Shu S."/>
            <person name="Juenger T.E."/>
            <person name="Schmutz J."/>
        </authorList>
    </citation>
    <scope>NUCLEOTIDE SEQUENCE</scope>
    <source>
        <strain evidence="21">AP13</strain>
    </source>
</reference>
<dbReference type="Pfam" id="PF00560">
    <property type="entry name" value="LRR_1"/>
    <property type="match status" value="3"/>
</dbReference>
<dbReference type="Proteomes" id="UP000823388">
    <property type="component" value="Chromosome 8K"/>
</dbReference>
<evidence type="ECO:0000256" key="3">
    <source>
        <dbReference type="ARBA" id="ARBA00012513"/>
    </source>
</evidence>
<dbReference type="FunFam" id="3.80.10.10:FF:000041">
    <property type="entry name" value="LRR receptor-like serine/threonine-protein kinase ERECTA"/>
    <property type="match status" value="1"/>
</dbReference>
<dbReference type="SMART" id="SM00369">
    <property type="entry name" value="LRR_TYP"/>
    <property type="match status" value="6"/>
</dbReference>
<dbReference type="PROSITE" id="PS00107">
    <property type="entry name" value="PROTEIN_KINASE_ATP"/>
    <property type="match status" value="1"/>
</dbReference>
<feature type="binding site" evidence="17">
    <location>
        <position position="725"/>
    </location>
    <ligand>
        <name>ATP</name>
        <dbReference type="ChEBI" id="CHEBI:30616"/>
    </ligand>
</feature>
<keyword evidence="6" id="KW-0433">Leucine-rich repeat</keyword>
<name>A0A8T0PU99_PANVG</name>
<keyword evidence="22" id="KW-1185">Reference proteome</keyword>
<comment type="caution">
    <text evidence="21">The sequence shown here is derived from an EMBL/GenBank/DDBJ whole genome shotgun (WGS) entry which is preliminary data.</text>
</comment>
<dbReference type="GO" id="GO:0004674">
    <property type="term" value="F:protein serine/threonine kinase activity"/>
    <property type="evidence" value="ECO:0007669"/>
    <property type="project" value="UniProtKB-KW"/>
</dbReference>
<keyword evidence="8 18" id="KW-0812">Transmembrane</keyword>
<evidence type="ECO:0000256" key="13">
    <source>
        <dbReference type="ARBA" id="ARBA00022840"/>
    </source>
</evidence>
<dbReference type="Gene3D" id="1.10.510.10">
    <property type="entry name" value="Transferase(Phosphotransferase) domain 1"/>
    <property type="match status" value="1"/>
</dbReference>
<dbReference type="InterPro" id="IPR003591">
    <property type="entry name" value="Leu-rich_rpt_typical-subtyp"/>
</dbReference>
<feature type="transmembrane region" description="Helical" evidence="18">
    <location>
        <begin position="639"/>
        <end position="663"/>
    </location>
</feature>
<evidence type="ECO:0000259" key="20">
    <source>
        <dbReference type="PROSITE" id="PS50011"/>
    </source>
</evidence>
<dbReference type="AlphaFoldDB" id="A0A8T0PU99"/>
<evidence type="ECO:0000256" key="9">
    <source>
        <dbReference type="ARBA" id="ARBA00022729"/>
    </source>
</evidence>
<dbReference type="Gene3D" id="3.80.10.10">
    <property type="entry name" value="Ribonuclease Inhibitor"/>
    <property type="match status" value="3"/>
</dbReference>
<dbReference type="GO" id="GO:0005886">
    <property type="term" value="C:plasma membrane"/>
    <property type="evidence" value="ECO:0007669"/>
    <property type="project" value="UniProtKB-SubCell"/>
</dbReference>
<evidence type="ECO:0000256" key="17">
    <source>
        <dbReference type="PROSITE-ProRule" id="PRU10141"/>
    </source>
</evidence>
<evidence type="ECO:0000256" key="5">
    <source>
        <dbReference type="ARBA" id="ARBA00022527"/>
    </source>
</evidence>
<dbReference type="InterPro" id="IPR013210">
    <property type="entry name" value="LRR_N_plant-typ"/>
</dbReference>
<evidence type="ECO:0000313" key="22">
    <source>
        <dbReference type="Proteomes" id="UP000823388"/>
    </source>
</evidence>
<feature type="domain" description="Protein kinase" evidence="20">
    <location>
        <begin position="696"/>
        <end position="863"/>
    </location>
</feature>
<dbReference type="PROSITE" id="PS51450">
    <property type="entry name" value="LRR"/>
    <property type="match status" value="1"/>
</dbReference>
<evidence type="ECO:0000256" key="6">
    <source>
        <dbReference type="ARBA" id="ARBA00022614"/>
    </source>
</evidence>
<evidence type="ECO:0000256" key="11">
    <source>
        <dbReference type="ARBA" id="ARBA00022741"/>
    </source>
</evidence>
<dbReference type="FunFam" id="3.30.200.20:FF:000432">
    <property type="entry name" value="LRR receptor-like serine/threonine-protein kinase EFR"/>
    <property type="match status" value="1"/>
</dbReference>
<dbReference type="FunFam" id="3.80.10.10:FF:000383">
    <property type="entry name" value="Leucine-rich repeat receptor protein kinase EMS1"/>
    <property type="match status" value="1"/>
</dbReference>
<feature type="chain" id="PRO_5035873432" description="non-specific serine/threonine protein kinase" evidence="19">
    <location>
        <begin position="25"/>
        <end position="863"/>
    </location>
</feature>
<evidence type="ECO:0000256" key="2">
    <source>
        <dbReference type="ARBA" id="ARBA00008684"/>
    </source>
</evidence>
<keyword evidence="5" id="KW-0723">Serine/threonine-protein kinase</keyword>
<keyword evidence="15 18" id="KW-0472">Membrane</keyword>
<keyword evidence="9 19" id="KW-0732">Signal</keyword>
<keyword evidence="16" id="KW-0325">Glycoprotein</keyword>
<accession>A0A8T0PU99</accession>
<dbReference type="InterPro" id="IPR001611">
    <property type="entry name" value="Leu-rich_rpt"/>
</dbReference>
<keyword evidence="14 18" id="KW-1133">Transmembrane helix</keyword>
<evidence type="ECO:0000256" key="7">
    <source>
        <dbReference type="ARBA" id="ARBA00022679"/>
    </source>
</evidence>
<feature type="signal peptide" evidence="19">
    <location>
        <begin position="1"/>
        <end position="24"/>
    </location>
</feature>
<dbReference type="InterPro" id="IPR008271">
    <property type="entry name" value="Ser/Thr_kinase_AS"/>
</dbReference>
<dbReference type="InterPro" id="IPR011009">
    <property type="entry name" value="Kinase-like_dom_sf"/>
</dbReference>
<dbReference type="PANTHER" id="PTHR27008">
    <property type="entry name" value="OS04G0122200 PROTEIN"/>
    <property type="match status" value="1"/>
</dbReference>
<dbReference type="FunFam" id="3.80.10.10:FF:000129">
    <property type="entry name" value="Leucine-rich repeat receptor-like kinase"/>
    <property type="match status" value="1"/>
</dbReference>
<dbReference type="GO" id="GO:0005524">
    <property type="term" value="F:ATP binding"/>
    <property type="evidence" value="ECO:0007669"/>
    <property type="project" value="UniProtKB-UniRule"/>
</dbReference>
<dbReference type="SUPFAM" id="SSF52058">
    <property type="entry name" value="L domain-like"/>
    <property type="match status" value="2"/>
</dbReference>
<evidence type="ECO:0000256" key="19">
    <source>
        <dbReference type="SAM" id="SignalP"/>
    </source>
</evidence>
<dbReference type="InterPro" id="IPR017441">
    <property type="entry name" value="Protein_kinase_ATP_BS"/>
</dbReference>
<dbReference type="InterPro" id="IPR032675">
    <property type="entry name" value="LRR_dom_sf"/>
</dbReference>
<dbReference type="PROSITE" id="PS50011">
    <property type="entry name" value="PROTEIN_KINASE_DOM"/>
    <property type="match status" value="1"/>
</dbReference>
<dbReference type="PROSITE" id="PS00108">
    <property type="entry name" value="PROTEIN_KINASE_ST"/>
    <property type="match status" value="1"/>
</dbReference>
<dbReference type="SMART" id="SM00220">
    <property type="entry name" value="S_TKc"/>
    <property type="match status" value="1"/>
</dbReference>
<sequence>MLTSIGVLLLLVLMGCHHTHVAMCSFNGNFTDQLSLLEFKKGISDPKQALMSWNDRTHFCSWEGVLCSVKHPDRVTSLNLTRRGLVGEISPSLGNLTFLKVLLLNLNSFSGEIPPSLGQLHRLQILKLDYNTLQGVIPSLANCSNLKELWLRNNQLTGPIPIDIPHALEKLVLSLNNLTGTIPTSLANITTLSVLDVAFNSIEGNIPNEFAKLSALQFLFMGRNKLSGYCFPQPILNLCVLVGFSVAYNDLSGDVPSYIGNSLPNLEIFELDNNFFHGHIPSSLTNASKLTLIDVSSNRFAGVVPRSIGKLSRLYSLNLDSNKLLTRNMQDWEFMDSLANCTELQEFTITENHLEGNILYMADNHLSGVFPSGLANLRNLINVGLSMNRFVGVLPEWIGTLTNVQVVLPLLENTPKVHPKSTGAIPSSFSNMSQLEELDLDFNRFDGQIPQALGNLQMLRFLNIPNNNLHGSIPKELFRISTIVQIILSSNNLDGTLHDDIGNAKQLTYLHISSNNISGEIPRTLGNCESLEDINLDHDAFSGNIPASLGGITSLQILNLSHNNLTGSIPTSLANLKLLELLDLSFNHLNCEIPTKGIFSNVTAMWIDGNPGLCGGALELHLPACPAKPLYSSKQHQSIVWKVMVPLATLLSLAMVVSVIVLWRGKQKRKSVSLPTFGSTFPKVSYNDLYRGTEGFSVHNLIGKGRYSSVYQGKLFQDRTMVAVKVFSLETKGTQKSFVAECNALRNVRHRNLVRIITACSSTDSKGNDFKALVSEFMPRGDLHALLYSTRDDGDISAFTRITLAQRICIVVHVADALEYLHHNNQGAIVHCDLKPSNILLDENMIAHVGDFGLARFREADGG</sequence>
<gene>
    <name evidence="21" type="ORF">PVAP13_8KG169202</name>
</gene>
<evidence type="ECO:0000256" key="10">
    <source>
        <dbReference type="ARBA" id="ARBA00022737"/>
    </source>
</evidence>
<evidence type="ECO:0000256" key="1">
    <source>
        <dbReference type="ARBA" id="ARBA00004162"/>
    </source>
</evidence>
<dbReference type="Pfam" id="PF08263">
    <property type="entry name" value="LRRNT_2"/>
    <property type="match status" value="1"/>
</dbReference>
<dbReference type="InterPro" id="IPR051809">
    <property type="entry name" value="Plant_receptor-like_S/T_kinase"/>
</dbReference>
<evidence type="ECO:0000313" key="21">
    <source>
        <dbReference type="EMBL" id="KAG2561624.1"/>
    </source>
</evidence>
<keyword evidence="13 17" id="KW-0067">ATP-binding</keyword>
<dbReference type="Pfam" id="PF00069">
    <property type="entry name" value="Pkinase"/>
    <property type="match status" value="1"/>
</dbReference>
<keyword evidence="7" id="KW-0808">Transferase</keyword>
<evidence type="ECO:0000256" key="16">
    <source>
        <dbReference type="ARBA" id="ARBA00023180"/>
    </source>
</evidence>
<evidence type="ECO:0000256" key="15">
    <source>
        <dbReference type="ARBA" id="ARBA00023136"/>
    </source>
</evidence>
<evidence type="ECO:0000256" key="14">
    <source>
        <dbReference type="ARBA" id="ARBA00022989"/>
    </source>
</evidence>
<organism evidence="21 22">
    <name type="scientific">Panicum virgatum</name>
    <name type="common">Blackwell switchgrass</name>
    <dbReference type="NCBI Taxonomy" id="38727"/>
    <lineage>
        <taxon>Eukaryota</taxon>
        <taxon>Viridiplantae</taxon>
        <taxon>Streptophyta</taxon>
        <taxon>Embryophyta</taxon>
        <taxon>Tracheophyta</taxon>
        <taxon>Spermatophyta</taxon>
        <taxon>Magnoliopsida</taxon>
        <taxon>Liliopsida</taxon>
        <taxon>Poales</taxon>
        <taxon>Poaceae</taxon>
        <taxon>PACMAD clade</taxon>
        <taxon>Panicoideae</taxon>
        <taxon>Panicodae</taxon>
        <taxon>Paniceae</taxon>
        <taxon>Panicinae</taxon>
        <taxon>Panicum</taxon>
        <taxon>Panicum sect. Hiantes</taxon>
    </lineage>
</organism>
<keyword evidence="4" id="KW-1003">Cell membrane</keyword>
<evidence type="ECO:0000256" key="8">
    <source>
        <dbReference type="ARBA" id="ARBA00022692"/>
    </source>
</evidence>
<comment type="similarity">
    <text evidence="2">Belongs to the protein kinase superfamily. Ser/Thr protein kinase family.</text>
</comment>
<dbReference type="PANTHER" id="PTHR27008:SF537">
    <property type="entry name" value="OS11G0173432 PROTEIN"/>
    <property type="match status" value="1"/>
</dbReference>
<dbReference type="FunFam" id="3.80.10.10:FF:000288">
    <property type="entry name" value="LRR receptor-like serine/threonine-protein kinase EFR"/>
    <property type="match status" value="1"/>
</dbReference>
<evidence type="ECO:0000256" key="12">
    <source>
        <dbReference type="ARBA" id="ARBA00022777"/>
    </source>
</evidence>
<comment type="subcellular location">
    <subcellularLocation>
        <location evidence="1">Cell membrane</location>
        <topology evidence="1">Single-pass membrane protein</topology>
    </subcellularLocation>
</comment>
<dbReference type="InterPro" id="IPR000719">
    <property type="entry name" value="Prot_kinase_dom"/>
</dbReference>